<reference evidence="8 9" key="1">
    <citation type="submission" date="2018-12" db="EMBL/GenBank/DDBJ databases">
        <authorList>
            <person name="Feng G."/>
            <person name="Zhu H."/>
        </authorList>
    </citation>
    <scope>NUCLEOTIDE SEQUENCE [LARGE SCALE GENOMIC DNA]</scope>
    <source>
        <strain evidence="8 9">KCTC 12533</strain>
    </source>
</reference>
<evidence type="ECO:0000256" key="1">
    <source>
        <dbReference type="ARBA" id="ARBA00004442"/>
    </source>
</evidence>
<accession>A0A3R9MYR9</accession>
<feature type="signal peptide" evidence="6">
    <location>
        <begin position="1"/>
        <end position="38"/>
    </location>
</feature>
<evidence type="ECO:0000313" key="8">
    <source>
        <dbReference type="EMBL" id="RSK44020.1"/>
    </source>
</evidence>
<evidence type="ECO:0000259" key="7">
    <source>
        <dbReference type="PROSITE" id="PS51123"/>
    </source>
</evidence>
<dbReference type="OrthoDB" id="868723at2"/>
<dbReference type="InterPro" id="IPR006665">
    <property type="entry name" value="OmpA-like"/>
</dbReference>
<dbReference type="InterPro" id="IPR036737">
    <property type="entry name" value="OmpA-like_sf"/>
</dbReference>
<protein>
    <submittedName>
        <fullName evidence="8">OmpA family protein</fullName>
    </submittedName>
</protein>
<comment type="subcellular location">
    <subcellularLocation>
        <location evidence="1">Cell outer membrane</location>
    </subcellularLocation>
</comment>
<evidence type="ECO:0000256" key="3">
    <source>
        <dbReference type="ARBA" id="ARBA00023237"/>
    </source>
</evidence>
<evidence type="ECO:0000256" key="6">
    <source>
        <dbReference type="SAM" id="SignalP"/>
    </source>
</evidence>
<sequence length="392" mass="42145">MTLVTVPAWPQRIKTDASMVMKNLVTSLLLVACTVAGAQAQALSSLSGVWQGVETDTGDRGGYWPALLRVQQSKSGGILGVLYQEVGEAPQVSVTFQIRATRTAAGLQLEHVRKLQETGRSLFSYWCDGAITFTYDAAQEKLTGRATYRPVGDCDHGTFVLYRVKLKSAATVPAGAETTIRVSGRNVLWYADAELKQPVATGNTHRTRLSQTTTFYLTQGFYPTRESAVVPITIQVTAAAQSPQPPPVEPLPLAAIGQLPARLAYPALPATLSTLAPAAPVLSERLLVLPTVLFELGTPKLLPDGRPALQQLAAELLARPSLRIQIAGHTDKIGEPQKNQVLSEQRAEAVKEALVKAGVAAGRIHTVGYGDSRPLYPSPDARNRRVEVSEVQ</sequence>
<keyword evidence="2 4" id="KW-0472">Membrane</keyword>
<comment type="caution">
    <text evidence="8">The sequence shown here is derived from an EMBL/GenBank/DDBJ whole genome shotgun (WGS) entry which is preliminary data.</text>
</comment>
<dbReference type="PANTHER" id="PTHR30329:SF21">
    <property type="entry name" value="LIPOPROTEIN YIAD-RELATED"/>
    <property type="match status" value="1"/>
</dbReference>
<feature type="chain" id="PRO_5018609221" evidence="6">
    <location>
        <begin position="39"/>
        <end position="392"/>
    </location>
</feature>
<dbReference type="InterPro" id="IPR006664">
    <property type="entry name" value="OMP_bac"/>
</dbReference>
<dbReference type="Pfam" id="PF00691">
    <property type="entry name" value="OmpA"/>
    <property type="match status" value="1"/>
</dbReference>
<organism evidence="8 9">
    <name type="scientific">Hymenobacter rigui</name>
    <dbReference type="NCBI Taxonomy" id="334424"/>
    <lineage>
        <taxon>Bacteria</taxon>
        <taxon>Pseudomonadati</taxon>
        <taxon>Bacteroidota</taxon>
        <taxon>Cytophagia</taxon>
        <taxon>Cytophagales</taxon>
        <taxon>Hymenobacteraceae</taxon>
        <taxon>Hymenobacter</taxon>
    </lineage>
</organism>
<dbReference type="GO" id="GO:0009279">
    <property type="term" value="C:cell outer membrane"/>
    <property type="evidence" value="ECO:0007669"/>
    <property type="project" value="UniProtKB-SubCell"/>
</dbReference>
<dbReference type="Gene3D" id="3.30.1330.60">
    <property type="entry name" value="OmpA-like domain"/>
    <property type="match status" value="1"/>
</dbReference>
<evidence type="ECO:0000313" key="9">
    <source>
        <dbReference type="Proteomes" id="UP000273500"/>
    </source>
</evidence>
<keyword evidence="9" id="KW-1185">Reference proteome</keyword>
<gene>
    <name evidence="8" type="ORF">EI291_20710</name>
</gene>
<dbReference type="EMBL" id="RWIT01000019">
    <property type="protein sequence ID" value="RSK44020.1"/>
    <property type="molecule type" value="Genomic_DNA"/>
</dbReference>
<feature type="compositionally biased region" description="Basic and acidic residues" evidence="5">
    <location>
        <begin position="381"/>
        <end position="392"/>
    </location>
</feature>
<name>A0A3R9MYR9_9BACT</name>
<dbReference type="PRINTS" id="PR01021">
    <property type="entry name" value="OMPADOMAIN"/>
</dbReference>
<dbReference type="Proteomes" id="UP000273500">
    <property type="component" value="Unassembled WGS sequence"/>
</dbReference>
<dbReference type="PANTHER" id="PTHR30329">
    <property type="entry name" value="STATOR ELEMENT OF FLAGELLAR MOTOR COMPLEX"/>
    <property type="match status" value="1"/>
</dbReference>
<dbReference type="InterPro" id="IPR050330">
    <property type="entry name" value="Bact_OuterMem_StrucFunc"/>
</dbReference>
<evidence type="ECO:0000256" key="2">
    <source>
        <dbReference type="ARBA" id="ARBA00023136"/>
    </source>
</evidence>
<dbReference type="AlphaFoldDB" id="A0A3R9MYR9"/>
<dbReference type="CDD" id="cd07185">
    <property type="entry name" value="OmpA_C-like"/>
    <property type="match status" value="1"/>
</dbReference>
<feature type="region of interest" description="Disordered" evidence="5">
    <location>
        <begin position="370"/>
        <end position="392"/>
    </location>
</feature>
<proteinExistence type="predicted"/>
<evidence type="ECO:0000256" key="5">
    <source>
        <dbReference type="SAM" id="MobiDB-lite"/>
    </source>
</evidence>
<dbReference type="PROSITE" id="PS51123">
    <property type="entry name" value="OMPA_2"/>
    <property type="match status" value="1"/>
</dbReference>
<keyword evidence="6" id="KW-0732">Signal</keyword>
<dbReference type="SUPFAM" id="SSF103088">
    <property type="entry name" value="OmpA-like"/>
    <property type="match status" value="1"/>
</dbReference>
<keyword evidence="3" id="KW-0998">Cell outer membrane</keyword>
<evidence type="ECO:0000256" key="4">
    <source>
        <dbReference type="PROSITE-ProRule" id="PRU00473"/>
    </source>
</evidence>
<feature type="domain" description="OmpA-like" evidence="7">
    <location>
        <begin position="281"/>
        <end position="392"/>
    </location>
</feature>